<dbReference type="GeneID" id="94299627"/>
<dbReference type="Proteomes" id="UP000018208">
    <property type="component" value="Unassembled WGS sequence"/>
</dbReference>
<comment type="caution">
    <text evidence="1">The sequence shown here is derived from an EMBL/GenBank/DDBJ whole genome shotgun (WGS) entry which is preliminary data.</text>
</comment>
<dbReference type="EMBL" id="AUWU02000006">
    <property type="protein sequence ID" value="KAH0571419.1"/>
    <property type="molecule type" value="Genomic_DNA"/>
</dbReference>
<protein>
    <submittedName>
        <fullName evidence="1">Uncharacterized protein</fullName>
    </submittedName>
</protein>
<reference evidence="1 2" key="1">
    <citation type="journal article" date="2014" name="PLoS Genet.">
        <title>The Genome of Spironucleus salmonicida Highlights a Fish Pathogen Adapted to Fluctuating Environments.</title>
        <authorList>
            <person name="Xu F."/>
            <person name="Jerlstrom-Hultqvist J."/>
            <person name="Einarsson E."/>
            <person name="Astvaldsson A."/>
            <person name="Svard S.G."/>
            <person name="Andersson J.O."/>
        </authorList>
    </citation>
    <scope>NUCLEOTIDE SEQUENCE [LARGE SCALE GENOMIC DNA]</scope>
    <source>
        <strain evidence="1 2">ATCC 50377</strain>
    </source>
</reference>
<gene>
    <name evidence="1" type="ORF">SS50377_25604</name>
</gene>
<proteinExistence type="predicted"/>
<keyword evidence="2" id="KW-1185">Reference proteome</keyword>
<organism evidence="1 2">
    <name type="scientific">Spironucleus salmonicida</name>
    <dbReference type="NCBI Taxonomy" id="348837"/>
    <lineage>
        <taxon>Eukaryota</taxon>
        <taxon>Metamonada</taxon>
        <taxon>Diplomonadida</taxon>
        <taxon>Hexamitidae</taxon>
        <taxon>Hexamitinae</taxon>
        <taxon>Spironucleus</taxon>
    </lineage>
</organism>
<name>A0A9P8LNQ1_9EUKA</name>
<dbReference type="KEGG" id="ssao:94299627"/>
<dbReference type="AlphaFoldDB" id="A0A9P8LNQ1"/>
<dbReference type="RefSeq" id="XP_067762192.1">
    <property type="nucleotide sequence ID" value="XM_067909436.1"/>
</dbReference>
<accession>A0A9P8LNQ1</accession>
<evidence type="ECO:0000313" key="1">
    <source>
        <dbReference type="EMBL" id="KAH0571419.1"/>
    </source>
</evidence>
<sequence length="141" mass="15862">MKSEPLFTMPTASTQPRSTKMWKSQAIISPTLFLINYDIATTELGPDYRASAISSPLITIFSLALSAPKSLDFVQLMQLCPQQIPFSANFALALSRFHAVMDQISAEISRIDQPQIGSMREFCRITNRTVWDILTMLLLNF</sequence>
<evidence type="ECO:0000313" key="2">
    <source>
        <dbReference type="Proteomes" id="UP000018208"/>
    </source>
</evidence>